<dbReference type="Proteomes" id="UP000325787">
    <property type="component" value="Chromosome"/>
</dbReference>
<evidence type="ECO:0000313" key="2">
    <source>
        <dbReference type="EMBL" id="QFZ17272.1"/>
    </source>
</evidence>
<dbReference type="InterPro" id="IPR001853">
    <property type="entry name" value="DSBA-like_thioredoxin_dom"/>
</dbReference>
<evidence type="ECO:0000313" key="3">
    <source>
        <dbReference type="Proteomes" id="UP000325787"/>
    </source>
</evidence>
<evidence type="ECO:0000259" key="1">
    <source>
        <dbReference type="Pfam" id="PF01323"/>
    </source>
</evidence>
<dbReference type="EMBL" id="CP034550">
    <property type="protein sequence ID" value="QFZ17272.1"/>
    <property type="molecule type" value="Genomic_DNA"/>
</dbReference>
<gene>
    <name evidence="2" type="ORF">EKG83_07135</name>
</gene>
<proteinExistence type="predicted"/>
<keyword evidence="3" id="KW-1185">Reference proteome</keyword>
<dbReference type="Gene3D" id="3.40.30.10">
    <property type="entry name" value="Glutaredoxin"/>
    <property type="match status" value="1"/>
</dbReference>
<feature type="domain" description="DSBA-like thioredoxin" evidence="1">
    <location>
        <begin position="48"/>
        <end position="243"/>
    </location>
</feature>
<dbReference type="GO" id="GO:0016491">
    <property type="term" value="F:oxidoreductase activity"/>
    <property type="evidence" value="ECO:0007669"/>
    <property type="project" value="InterPro"/>
</dbReference>
<dbReference type="PANTHER" id="PTHR13887">
    <property type="entry name" value="GLUTATHIONE S-TRANSFERASE KAPPA"/>
    <property type="match status" value="1"/>
</dbReference>
<accession>A0A5Q0GV83</accession>
<dbReference type="Pfam" id="PF01323">
    <property type="entry name" value="DSBA"/>
    <property type="match status" value="1"/>
</dbReference>
<dbReference type="PANTHER" id="PTHR13887:SF41">
    <property type="entry name" value="THIOREDOXIN SUPERFAMILY PROTEIN"/>
    <property type="match status" value="1"/>
</dbReference>
<dbReference type="OrthoDB" id="9799122at2"/>
<reference evidence="3" key="1">
    <citation type="journal article" date="2021" name="Curr. Microbiol.">
        <title>Complete genome of nocamycin-producing strain Saccharothrix syringae NRRL B-16468 reveals the biosynthetic potential for secondary metabolites.</title>
        <authorList>
            <person name="Mo X."/>
            <person name="Yang S."/>
        </authorList>
    </citation>
    <scope>NUCLEOTIDE SEQUENCE [LARGE SCALE GENOMIC DNA]</scope>
    <source>
        <strain evidence="3">ATCC 51364 / DSM 43886 / JCM 6844 / KCTC 9398 / NBRC 14523 / NRRL B-16468 / INA 2240</strain>
    </source>
</reference>
<dbReference type="SUPFAM" id="SSF52833">
    <property type="entry name" value="Thioredoxin-like"/>
    <property type="match status" value="1"/>
</dbReference>
<dbReference type="CDD" id="cd03024">
    <property type="entry name" value="DsbA_FrnE"/>
    <property type="match status" value="1"/>
</dbReference>
<dbReference type="KEGG" id="ssyi:EKG83_07135"/>
<organism evidence="2 3">
    <name type="scientific">Saccharothrix syringae</name>
    <name type="common">Nocardiopsis syringae</name>
    <dbReference type="NCBI Taxonomy" id="103733"/>
    <lineage>
        <taxon>Bacteria</taxon>
        <taxon>Bacillati</taxon>
        <taxon>Actinomycetota</taxon>
        <taxon>Actinomycetes</taxon>
        <taxon>Pseudonocardiales</taxon>
        <taxon>Pseudonocardiaceae</taxon>
        <taxon>Saccharothrix</taxon>
    </lineage>
</organism>
<protein>
    <submittedName>
        <fullName evidence="2">DsbA family oxidoreductase</fullName>
    </submittedName>
</protein>
<dbReference type="InterPro" id="IPR036249">
    <property type="entry name" value="Thioredoxin-like_sf"/>
</dbReference>
<dbReference type="AlphaFoldDB" id="A0A5Q0GV83"/>
<sequence>MVLVRRTVRALTATGFVRSHHRETACLCDRTVDRGNKRAPGRVDRGVQLEVWSDVVCPWCYVGKRKLELALERWDGEPVDVVWRPFQLDPRAENSGRPMVEVLAGKFGADGARQAQARVTEVAASVGLDYDLARQVEANTFEAHELLLHAREQGVQGAVGERFFRAHFTEGADLGDRATLVGLAEEAGLAGAADALADADLADRLERELAEGLAIGVRSVPTFVVGNRGVAGAQDPEVLLDLLRTGG</sequence>
<name>A0A5Q0GV83_SACSY</name>